<proteinExistence type="predicted"/>
<accession>A0AA47MUT9</accession>
<sequence length="216" mass="23531">MNSVVKTLLKARNSAFYSGNSALYSTARSDLRRGIKAAKVEYRRRVESYLEDNNPRRVWQGIQHLTNYKGKTSAANNADASLVEELNHFFARFEAPRPATSTSPVPCQPYSPAPLTLHDHQVRRALKSINPRKAAGPDGVLGNVLRACADQLAGVLTGIFNSSLCLAVVPSCLKAATIIPVPKKTAIKDLNDYRPVACPPDQHHGYLPCTAGFFGS</sequence>
<name>A0AA47MUT9_MERPO</name>
<dbReference type="AlphaFoldDB" id="A0AA47MUT9"/>
<comment type="caution">
    <text evidence="1">The sequence shown here is derived from an EMBL/GenBank/DDBJ whole genome shotgun (WGS) entry which is preliminary data.</text>
</comment>
<evidence type="ECO:0008006" key="3">
    <source>
        <dbReference type="Google" id="ProtNLM"/>
    </source>
</evidence>
<organism evidence="1 2">
    <name type="scientific">Merluccius polli</name>
    <name type="common">Benguela hake</name>
    <name type="synonym">Merluccius cadenati</name>
    <dbReference type="NCBI Taxonomy" id="89951"/>
    <lineage>
        <taxon>Eukaryota</taxon>
        <taxon>Metazoa</taxon>
        <taxon>Chordata</taxon>
        <taxon>Craniata</taxon>
        <taxon>Vertebrata</taxon>
        <taxon>Euteleostomi</taxon>
        <taxon>Actinopterygii</taxon>
        <taxon>Neopterygii</taxon>
        <taxon>Teleostei</taxon>
        <taxon>Neoteleostei</taxon>
        <taxon>Acanthomorphata</taxon>
        <taxon>Zeiogadaria</taxon>
        <taxon>Gadariae</taxon>
        <taxon>Gadiformes</taxon>
        <taxon>Gadoidei</taxon>
        <taxon>Merlucciidae</taxon>
        <taxon>Merluccius</taxon>
    </lineage>
</organism>
<dbReference type="Proteomes" id="UP001174136">
    <property type="component" value="Unassembled WGS sequence"/>
</dbReference>
<keyword evidence="2" id="KW-1185">Reference proteome</keyword>
<evidence type="ECO:0000313" key="1">
    <source>
        <dbReference type="EMBL" id="KAK0146462.1"/>
    </source>
</evidence>
<dbReference type="EMBL" id="JAOPHQ010002575">
    <property type="protein sequence ID" value="KAK0146462.1"/>
    <property type="molecule type" value="Genomic_DNA"/>
</dbReference>
<gene>
    <name evidence="1" type="ORF">N1851_014240</name>
</gene>
<dbReference type="PANTHER" id="PTHR47510">
    <property type="entry name" value="REVERSE TRANSCRIPTASE DOMAIN-CONTAINING PROTEIN"/>
    <property type="match status" value="1"/>
</dbReference>
<evidence type="ECO:0000313" key="2">
    <source>
        <dbReference type="Proteomes" id="UP001174136"/>
    </source>
</evidence>
<dbReference type="PANTHER" id="PTHR47510:SF3">
    <property type="entry name" value="ENDO_EXONUCLEASE_PHOSPHATASE DOMAIN-CONTAINING PROTEIN"/>
    <property type="match status" value="1"/>
</dbReference>
<protein>
    <recommendedName>
        <fullName evidence="3">Reverse transcriptase</fullName>
    </recommendedName>
</protein>
<reference evidence="1" key="1">
    <citation type="journal article" date="2023" name="Front. Mar. Sci.">
        <title>A new Merluccius polli reference genome to investigate the effects of global change in West African waters.</title>
        <authorList>
            <person name="Mateo J.L."/>
            <person name="Blanco-Fernandez C."/>
            <person name="Garcia-Vazquez E."/>
            <person name="Machado-Schiaffino G."/>
        </authorList>
    </citation>
    <scope>NUCLEOTIDE SEQUENCE</scope>
    <source>
        <strain evidence="1">C29</strain>
        <tissue evidence="1">Fin</tissue>
    </source>
</reference>